<reference evidence="3" key="1">
    <citation type="submission" date="2012-03" db="EMBL/GenBank/DDBJ databases">
        <title>Complete sequence of chromosome of Deinococcus peraridilitoris DSM 19664.</title>
        <authorList>
            <person name="Lucas S."/>
            <person name="Copeland A."/>
            <person name="Lapidus A."/>
            <person name="Glavina del Rio T."/>
            <person name="Dalin E."/>
            <person name="Tice H."/>
            <person name="Bruce D."/>
            <person name="Goodwin L."/>
            <person name="Pitluck S."/>
            <person name="Peters L."/>
            <person name="Mikhailova N."/>
            <person name="Lu M."/>
            <person name="Kyrpides N."/>
            <person name="Mavromatis K."/>
            <person name="Ivanova N."/>
            <person name="Brettin T."/>
            <person name="Detter J.C."/>
            <person name="Han C."/>
            <person name="Larimer F."/>
            <person name="Land M."/>
            <person name="Hauser L."/>
            <person name="Markowitz V."/>
            <person name="Cheng J.-F."/>
            <person name="Hugenholtz P."/>
            <person name="Woyke T."/>
            <person name="Wu D."/>
            <person name="Pukall R."/>
            <person name="Steenblock K."/>
            <person name="Brambilla E."/>
            <person name="Klenk H.-P."/>
            <person name="Eisen J.A."/>
        </authorList>
    </citation>
    <scope>NUCLEOTIDE SEQUENCE [LARGE SCALE GENOMIC DNA]</scope>
    <source>
        <strain evidence="3">DSM 19664 / LMG 22246 / CIP 109416 / KR-200</strain>
    </source>
</reference>
<dbReference type="STRING" id="937777.Deipe_1254"/>
<feature type="transmembrane region" description="Helical" evidence="1">
    <location>
        <begin position="162"/>
        <end position="186"/>
    </location>
</feature>
<evidence type="ECO:0000256" key="1">
    <source>
        <dbReference type="SAM" id="Phobius"/>
    </source>
</evidence>
<keyword evidence="1" id="KW-0472">Membrane</keyword>
<feature type="transmembrane region" description="Helical" evidence="1">
    <location>
        <begin position="120"/>
        <end position="142"/>
    </location>
</feature>
<accession>L0A026</accession>
<name>L0A026_DEIPD</name>
<evidence type="ECO:0000313" key="3">
    <source>
        <dbReference type="Proteomes" id="UP000010467"/>
    </source>
</evidence>
<dbReference type="HOGENOM" id="CLU_1022053_0_0_0"/>
<evidence type="ECO:0008006" key="4">
    <source>
        <dbReference type="Google" id="ProtNLM"/>
    </source>
</evidence>
<feature type="transmembrane region" description="Helical" evidence="1">
    <location>
        <begin position="248"/>
        <end position="267"/>
    </location>
</feature>
<organism evidence="2 3">
    <name type="scientific">Deinococcus peraridilitoris (strain DSM 19664 / LMG 22246 / CIP 109416 / KR-200)</name>
    <dbReference type="NCBI Taxonomy" id="937777"/>
    <lineage>
        <taxon>Bacteria</taxon>
        <taxon>Thermotogati</taxon>
        <taxon>Deinococcota</taxon>
        <taxon>Deinococci</taxon>
        <taxon>Deinococcales</taxon>
        <taxon>Deinococcaceae</taxon>
        <taxon>Deinococcus</taxon>
    </lineage>
</organism>
<dbReference type="AlphaFoldDB" id="L0A026"/>
<dbReference type="OrthoDB" id="9831170at2"/>
<dbReference type="RefSeq" id="WP_015235112.1">
    <property type="nucleotide sequence ID" value="NC_019793.1"/>
</dbReference>
<keyword evidence="1" id="KW-1133">Transmembrane helix</keyword>
<keyword evidence="1" id="KW-0812">Transmembrane</keyword>
<dbReference type="PATRIC" id="fig|937777.3.peg.1254"/>
<gene>
    <name evidence="2" type="ordered locus">Deipe_1254</name>
</gene>
<sequence>MNSRPPTAALPSAWQALALMYAKERRQNTIGLLLGVLGILALHALIFWGDPQFLTGELPGRVILASSLMVVPLVWALIKGVWQVRSEFAQNTHTLLRTLPVSGFAVLLAKYLWLWCEVALLTALVVGGVFVFIGIDIGWAQVGNFEAGSATLPANLRLGADFVQFTLLAALLVAPLPAIALLSSVLAKGSRELGVLVGFVAYASLVGLFSRLFGALGTLELNLPGLSLGRSFADTLSGARPLVVGGEFLLLSVVFTAAVLWAAGTLFQRQDA</sequence>
<feature type="transmembrane region" description="Helical" evidence="1">
    <location>
        <begin position="62"/>
        <end position="82"/>
    </location>
</feature>
<keyword evidence="3" id="KW-1185">Reference proteome</keyword>
<evidence type="ECO:0000313" key="2">
    <source>
        <dbReference type="EMBL" id="AFZ66804.1"/>
    </source>
</evidence>
<feature type="transmembrane region" description="Helical" evidence="1">
    <location>
        <begin position="193"/>
        <end position="213"/>
    </location>
</feature>
<dbReference type="KEGG" id="dpd:Deipe_1254"/>
<protein>
    <recommendedName>
        <fullName evidence="4">ABC-type transport system involved in multi-copper enzyme maturation, permease component</fullName>
    </recommendedName>
</protein>
<proteinExistence type="predicted"/>
<dbReference type="EMBL" id="CP003382">
    <property type="protein sequence ID" value="AFZ66804.1"/>
    <property type="molecule type" value="Genomic_DNA"/>
</dbReference>
<dbReference type="Pfam" id="PF12730">
    <property type="entry name" value="ABC2_membrane_4"/>
    <property type="match status" value="1"/>
</dbReference>
<feature type="transmembrane region" description="Helical" evidence="1">
    <location>
        <begin position="32"/>
        <end position="50"/>
    </location>
</feature>
<dbReference type="Proteomes" id="UP000010467">
    <property type="component" value="Chromosome"/>
</dbReference>